<reference evidence="5 6" key="1">
    <citation type="submission" date="2018-05" db="EMBL/GenBank/DDBJ databases">
        <title>Whole genome sequencing of Paracoccus thiocyanatus SST.</title>
        <authorList>
            <person name="Ghosh W."/>
            <person name="Rameez M.J."/>
            <person name="Roy C."/>
        </authorList>
    </citation>
    <scope>NUCLEOTIDE SEQUENCE [LARGE SCALE GENOMIC DNA]</scope>
    <source>
        <strain evidence="5 6">SST</strain>
    </source>
</reference>
<comment type="caution">
    <text evidence="5">The sequence shown here is derived from an EMBL/GenBank/DDBJ whole genome shotgun (WGS) entry which is preliminary data.</text>
</comment>
<dbReference type="Proteomes" id="UP000256679">
    <property type="component" value="Unassembled WGS sequence"/>
</dbReference>
<dbReference type="GO" id="GO:0000287">
    <property type="term" value="F:magnesium ion binding"/>
    <property type="evidence" value="ECO:0007669"/>
    <property type="project" value="TreeGrafter"/>
</dbReference>
<dbReference type="InterPro" id="IPR029017">
    <property type="entry name" value="Enolase-like_N"/>
</dbReference>
<accession>A0A3D8PGJ1</accession>
<dbReference type="GO" id="GO:0016052">
    <property type="term" value="P:carbohydrate catabolic process"/>
    <property type="evidence" value="ECO:0007669"/>
    <property type="project" value="TreeGrafter"/>
</dbReference>
<sequence length="392" mass="44060">MKDQRENSGAKIANITASLHRHDISLPDIADSVETRMFVFCEIELQDGRKGFGVTGQFLPWPIISCIQDHILPAIRGMDPFHTEAIADRVWSRLNNRAYTGVISHALSAVDIALWDLKGKETGRTVAELLGGYANTRPTYSTFGYPFFDEDQIHHYAKKFIADGHKMLKMVVGSEPKRTWRDDVRRVRAARDAAGPDIPIMIDANCWFNPHDALQLALAIEDYGVQWFEEPVKQNDPRTLADLRRQVRVPISSGQNNGHRFSHRDLITHQAVDIIQPNVLYCGGFTEAQKVAHMAQGFNLTMTNGGGWPIFNAHLLCGLSNGGPVEFHHGMYETGKRFFKGTPHPKDGWMTLSDKPGLGYEPDYDQLRDGRVKSAEDMLLSGPRDAHGYLIR</sequence>
<dbReference type="Gene3D" id="3.20.20.120">
    <property type="entry name" value="Enolase-like C-terminal domain"/>
    <property type="match status" value="1"/>
</dbReference>
<dbReference type="Gene3D" id="3.30.390.10">
    <property type="entry name" value="Enolase-like, N-terminal domain"/>
    <property type="match status" value="1"/>
</dbReference>
<dbReference type="InterPro" id="IPR013341">
    <property type="entry name" value="Mandelate_racemase_N_dom"/>
</dbReference>
<dbReference type="SFLD" id="SFLDS00001">
    <property type="entry name" value="Enolase"/>
    <property type="match status" value="1"/>
</dbReference>
<dbReference type="AlphaFoldDB" id="A0A3D8PGJ1"/>
<dbReference type="InterPro" id="IPR046945">
    <property type="entry name" value="RHMD-like"/>
</dbReference>
<evidence type="ECO:0000313" key="6">
    <source>
        <dbReference type="Proteomes" id="UP000256679"/>
    </source>
</evidence>
<organism evidence="5 6">
    <name type="scientific">Paracoccus thiocyanatus</name>
    <dbReference type="NCBI Taxonomy" id="34006"/>
    <lineage>
        <taxon>Bacteria</taxon>
        <taxon>Pseudomonadati</taxon>
        <taxon>Pseudomonadota</taxon>
        <taxon>Alphaproteobacteria</taxon>
        <taxon>Rhodobacterales</taxon>
        <taxon>Paracoccaceae</taxon>
        <taxon>Paracoccus</taxon>
    </lineage>
</organism>
<dbReference type="InterPro" id="IPR013342">
    <property type="entry name" value="Mandelate_racemase_C"/>
</dbReference>
<evidence type="ECO:0000259" key="4">
    <source>
        <dbReference type="SMART" id="SM00922"/>
    </source>
</evidence>
<dbReference type="CDD" id="cd03316">
    <property type="entry name" value="MR_like"/>
    <property type="match status" value="1"/>
</dbReference>
<dbReference type="SUPFAM" id="SSF54826">
    <property type="entry name" value="Enolase N-terminal domain-like"/>
    <property type="match status" value="1"/>
</dbReference>
<dbReference type="InterPro" id="IPR036849">
    <property type="entry name" value="Enolase-like_C_sf"/>
</dbReference>
<dbReference type="PANTHER" id="PTHR13794">
    <property type="entry name" value="ENOLASE SUPERFAMILY, MANDELATE RACEMASE"/>
    <property type="match status" value="1"/>
</dbReference>
<dbReference type="RefSeq" id="WP_115754286.1">
    <property type="nucleotide sequence ID" value="NZ_QFCQ01000003.1"/>
</dbReference>
<dbReference type="PANTHER" id="PTHR13794:SF58">
    <property type="entry name" value="MITOCHONDRIAL ENOLASE SUPERFAMILY MEMBER 1"/>
    <property type="match status" value="1"/>
</dbReference>
<protein>
    <submittedName>
        <fullName evidence="5">Mandelate racemase/muconate lactonizing enzyme family protein</fullName>
    </submittedName>
</protein>
<proteinExistence type="predicted"/>
<evidence type="ECO:0000256" key="1">
    <source>
        <dbReference type="ARBA" id="ARBA00001946"/>
    </source>
</evidence>
<dbReference type="Pfam" id="PF13378">
    <property type="entry name" value="MR_MLE_C"/>
    <property type="match status" value="1"/>
</dbReference>
<dbReference type="SMART" id="SM00922">
    <property type="entry name" value="MR_MLE"/>
    <property type="match status" value="1"/>
</dbReference>
<name>A0A3D8PGJ1_9RHOB</name>
<dbReference type="InterPro" id="IPR029065">
    <property type="entry name" value="Enolase_C-like"/>
</dbReference>
<evidence type="ECO:0000313" key="5">
    <source>
        <dbReference type="EMBL" id="RDW14762.1"/>
    </source>
</evidence>
<evidence type="ECO:0000256" key="2">
    <source>
        <dbReference type="ARBA" id="ARBA00022723"/>
    </source>
</evidence>
<keyword evidence="3" id="KW-0460">Magnesium</keyword>
<feature type="domain" description="Mandelate racemase/muconate lactonizing enzyme C-terminal" evidence="4">
    <location>
        <begin position="150"/>
        <end position="250"/>
    </location>
</feature>
<keyword evidence="2" id="KW-0479">Metal-binding</keyword>
<dbReference type="SUPFAM" id="SSF51604">
    <property type="entry name" value="Enolase C-terminal domain-like"/>
    <property type="match status" value="1"/>
</dbReference>
<comment type="cofactor">
    <cofactor evidence="1">
        <name>Mg(2+)</name>
        <dbReference type="ChEBI" id="CHEBI:18420"/>
    </cofactor>
</comment>
<keyword evidence="6" id="KW-1185">Reference proteome</keyword>
<dbReference type="GO" id="GO:0016836">
    <property type="term" value="F:hydro-lyase activity"/>
    <property type="evidence" value="ECO:0007669"/>
    <property type="project" value="TreeGrafter"/>
</dbReference>
<dbReference type="Pfam" id="PF02746">
    <property type="entry name" value="MR_MLE_N"/>
    <property type="match status" value="1"/>
</dbReference>
<gene>
    <name evidence="5" type="ORF">DIE28_01105</name>
</gene>
<dbReference type="EMBL" id="QFCQ01000003">
    <property type="protein sequence ID" value="RDW14762.1"/>
    <property type="molecule type" value="Genomic_DNA"/>
</dbReference>
<evidence type="ECO:0000256" key="3">
    <source>
        <dbReference type="ARBA" id="ARBA00022842"/>
    </source>
</evidence>